<name>A0A9P8QKB7_9HYPO</name>
<keyword evidence="3" id="KW-1185">Reference proteome</keyword>
<dbReference type="Proteomes" id="UP000827724">
    <property type="component" value="Unassembled WGS sequence"/>
</dbReference>
<comment type="caution">
    <text evidence="2">The sequence shown here is derived from an EMBL/GenBank/DDBJ whole genome shotgun (WGS) entry which is preliminary data.</text>
</comment>
<feature type="compositionally biased region" description="Low complexity" evidence="1">
    <location>
        <begin position="40"/>
        <end position="60"/>
    </location>
</feature>
<feature type="compositionally biased region" description="Polar residues" evidence="1">
    <location>
        <begin position="174"/>
        <end position="184"/>
    </location>
</feature>
<organism evidence="2 3">
    <name type="scientific">Trichoderma cornu-damae</name>
    <dbReference type="NCBI Taxonomy" id="654480"/>
    <lineage>
        <taxon>Eukaryota</taxon>
        <taxon>Fungi</taxon>
        <taxon>Dikarya</taxon>
        <taxon>Ascomycota</taxon>
        <taxon>Pezizomycotina</taxon>
        <taxon>Sordariomycetes</taxon>
        <taxon>Hypocreomycetidae</taxon>
        <taxon>Hypocreales</taxon>
        <taxon>Hypocreaceae</taxon>
        <taxon>Trichoderma</taxon>
    </lineage>
</organism>
<feature type="region of interest" description="Disordered" evidence="1">
    <location>
        <begin position="1"/>
        <end position="184"/>
    </location>
</feature>
<evidence type="ECO:0000313" key="3">
    <source>
        <dbReference type="Proteomes" id="UP000827724"/>
    </source>
</evidence>
<gene>
    <name evidence="2" type="ORF">Trco_005889</name>
</gene>
<evidence type="ECO:0000313" key="2">
    <source>
        <dbReference type="EMBL" id="KAH6606736.1"/>
    </source>
</evidence>
<dbReference type="OrthoDB" id="5419162at2759"/>
<accession>A0A9P8QKB7</accession>
<feature type="compositionally biased region" description="Acidic residues" evidence="1">
    <location>
        <begin position="77"/>
        <end position="88"/>
    </location>
</feature>
<reference evidence="2" key="1">
    <citation type="submission" date="2021-08" db="EMBL/GenBank/DDBJ databases">
        <title>Chromosome-Level Trichoderma cornu-damae using Hi-C Data.</title>
        <authorList>
            <person name="Kim C.S."/>
        </authorList>
    </citation>
    <scope>NUCLEOTIDE SEQUENCE</scope>
    <source>
        <strain evidence="2">KA19-0412C</strain>
    </source>
</reference>
<sequence length="184" mass="19164">MDAPLDDDEAMAQAMGFSSFGAQDRPQKRKYNPGADAVVDSDSTTARRAATASATGSNSTPLGVPGRKPDRAAANADEIDLDDDEGEGEGDHDGIAADPAGFAGNESAPSSAPALVRPPGLPERPVAGVGFIGSSRGHRAGQGNQDGSQRTIWYEGYYDPSSNENPWRRLEGSKSLQSLGTWTS</sequence>
<dbReference type="EMBL" id="JAIWOZ010000004">
    <property type="protein sequence ID" value="KAH6606736.1"/>
    <property type="molecule type" value="Genomic_DNA"/>
</dbReference>
<feature type="compositionally biased region" description="Polar residues" evidence="1">
    <location>
        <begin position="142"/>
        <end position="151"/>
    </location>
</feature>
<protein>
    <submittedName>
        <fullName evidence="2">Uncharacterized protein</fullName>
    </submittedName>
</protein>
<evidence type="ECO:0000256" key="1">
    <source>
        <dbReference type="SAM" id="MobiDB-lite"/>
    </source>
</evidence>
<feature type="compositionally biased region" description="Acidic residues" evidence="1">
    <location>
        <begin position="1"/>
        <end position="10"/>
    </location>
</feature>
<dbReference type="AlphaFoldDB" id="A0A9P8QKB7"/>
<proteinExistence type="predicted"/>